<dbReference type="InterPro" id="IPR051200">
    <property type="entry name" value="Host-pathogen_enzymatic-act"/>
</dbReference>
<dbReference type="InterPro" id="IPR011048">
    <property type="entry name" value="Haem_d1_sf"/>
</dbReference>
<organism evidence="1">
    <name type="scientific">candidate division WOR-3 bacterium</name>
    <dbReference type="NCBI Taxonomy" id="2052148"/>
    <lineage>
        <taxon>Bacteria</taxon>
        <taxon>Bacteria division WOR-3</taxon>
    </lineage>
</organism>
<dbReference type="PANTHER" id="PTHR47197">
    <property type="entry name" value="PROTEIN NIRF"/>
    <property type="match status" value="1"/>
</dbReference>
<dbReference type="InterPro" id="IPR015943">
    <property type="entry name" value="WD40/YVTN_repeat-like_dom_sf"/>
</dbReference>
<dbReference type="PANTHER" id="PTHR47197:SF3">
    <property type="entry name" value="DIHYDRO-HEME D1 DEHYDROGENASE"/>
    <property type="match status" value="1"/>
</dbReference>
<comment type="caution">
    <text evidence="1">The sequence shown here is derived from an EMBL/GenBank/DDBJ whole genome shotgun (WGS) entry which is preliminary data.</text>
</comment>
<name>A0A7C3UVT2_UNCW3</name>
<reference evidence="1" key="1">
    <citation type="journal article" date="2020" name="mSystems">
        <title>Genome- and Community-Level Interaction Insights into Carbon Utilization and Element Cycling Functions of Hydrothermarchaeota in Hydrothermal Sediment.</title>
        <authorList>
            <person name="Zhou Z."/>
            <person name="Liu Y."/>
            <person name="Xu W."/>
            <person name="Pan J."/>
            <person name="Luo Z.H."/>
            <person name="Li M."/>
        </authorList>
    </citation>
    <scope>NUCLEOTIDE SEQUENCE [LARGE SCALE GENOMIC DNA]</scope>
    <source>
        <strain evidence="1">SpSt-906</strain>
    </source>
</reference>
<sequence>MKLLNFSQKGKVSAFTKKIYWLSGKRKAENGRRFILLPLLCFLLPALLFSQWLETTIQVGDGPCALVWNSTNNKVYCANSGSDSVTVIDGATNQVITTIPVGSAPRAFA</sequence>
<protein>
    <recommendedName>
        <fullName evidence="2">YncE family protein</fullName>
    </recommendedName>
</protein>
<dbReference type="SUPFAM" id="SSF51004">
    <property type="entry name" value="C-terminal (heme d1) domain of cytochrome cd1-nitrite reductase"/>
    <property type="match status" value="1"/>
</dbReference>
<accession>A0A7C3UVT2</accession>
<evidence type="ECO:0008006" key="2">
    <source>
        <dbReference type="Google" id="ProtNLM"/>
    </source>
</evidence>
<dbReference type="AlphaFoldDB" id="A0A7C3UVT2"/>
<evidence type="ECO:0000313" key="1">
    <source>
        <dbReference type="EMBL" id="HGE98701.1"/>
    </source>
</evidence>
<dbReference type="EMBL" id="DTMQ01000009">
    <property type="protein sequence ID" value="HGE98701.1"/>
    <property type="molecule type" value="Genomic_DNA"/>
</dbReference>
<proteinExistence type="predicted"/>
<dbReference type="NCBIfam" id="TIGR02276">
    <property type="entry name" value="beta_rpt_yvtn"/>
    <property type="match status" value="1"/>
</dbReference>
<gene>
    <name evidence="1" type="ORF">ENX07_01310</name>
</gene>
<dbReference type="InterPro" id="IPR011964">
    <property type="entry name" value="YVTN_b-propeller_repeat"/>
</dbReference>
<dbReference type="Gene3D" id="2.130.10.10">
    <property type="entry name" value="YVTN repeat-like/Quinoprotein amine dehydrogenase"/>
    <property type="match status" value="1"/>
</dbReference>